<keyword evidence="3" id="KW-1185">Reference proteome</keyword>
<gene>
    <name evidence="2" type="ORF">KP79_PYT05735</name>
</gene>
<evidence type="ECO:0000313" key="3">
    <source>
        <dbReference type="Proteomes" id="UP000242188"/>
    </source>
</evidence>
<feature type="compositionally biased region" description="Basic and acidic residues" evidence="1">
    <location>
        <begin position="301"/>
        <end position="316"/>
    </location>
</feature>
<comment type="caution">
    <text evidence="2">The sequence shown here is derived from an EMBL/GenBank/DDBJ whole genome shotgun (WGS) entry which is preliminary data.</text>
</comment>
<dbReference type="AlphaFoldDB" id="A0A210QM96"/>
<organism evidence="2 3">
    <name type="scientific">Mizuhopecten yessoensis</name>
    <name type="common">Japanese scallop</name>
    <name type="synonym">Patinopecten yessoensis</name>
    <dbReference type="NCBI Taxonomy" id="6573"/>
    <lineage>
        <taxon>Eukaryota</taxon>
        <taxon>Metazoa</taxon>
        <taxon>Spiralia</taxon>
        <taxon>Lophotrochozoa</taxon>
        <taxon>Mollusca</taxon>
        <taxon>Bivalvia</taxon>
        <taxon>Autobranchia</taxon>
        <taxon>Pteriomorphia</taxon>
        <taxon>Pectinida</taxon>
        <taxon>Pectinoidea</taxon>
        <taxon>Pectinidae</taxon>
        <taxon>Mizuhopecten</taxon>
    </lineage>
</organism>
<feature type="compositionally biased region" description="Low complexity" evidence="1">
    <location>
        <begin position="285"/>
        <end position="300"/>
    </location>
</feature>
<evidence type="ECO:0000256" key="1">
    <source>
        <dbReference type="SAM" id="MobiDB-lite"/>
    </source>
</evidence>
<dbReference type="EMBL" id="NEDP02002941">
    <property type="protein sequence ID" value="OWF49821.1"/>
    <property type="molecule type" value="Genomic_DNA"/>
</dbReference>
<evidence type="ECO:0000313" key="2">
    <source>
        <dbReference type="EMBL" id="OWF49821.1"/>
    </source>
</evidence>
<feature type="compositionally biased region" description="Basic and acidic residues" evidence="1">
    <location>
        <begin position="267"/>
        <end position="281"/>
    </location>
</feature>
<reference evidence="2 3" key="1">
    <citation type="journal article" date="2017" name="Nat. Ecol. Evol.">
        <title>Scallop genome provides insights into evolution of bilaterian karyotype and development.</title>
        <authorList>
            <person name="Wang S."/>
            <person name="Zhang J."/>
            <person name="Jiao W."/>
            <person name="Li J."/>
            <person name="Xun X."/>
            <person name="Sun Y."/>
            <person name="Guo X."/>
            <person name="Huan P."/>
            <person name="Dong B."/>
            <person name="Zhang L."/>
            <person name="Hu X."/>
            <person name="Sun X."/>
            <person name="Wang J."/>
            <person name="Zhao C."/>
            <person name="Wang Y."/>
            <person name="Wang D."/>
            <person name="Huang X."/>
            <person name="Wang R."/>
            <person name="Lv J."/>
            <person name="Li Y."/>
            <person name="Zhang Z."/>
            <person name="Liu B."/>
            <person name="Lu W."/>
            <person name="Hui Y."/>
            <person name="Liang J."/>
            <person name="Zhou Z."/>
            <person name="Hou R."/>
            <person name="Li X."/>
            <person name="Liu Y."/>
            <person name="Li H."/>
            <person name="Ning X."/>
            <person name="Lin Y."/>
            <person name="Zhao L."/>
            <person name="Xing Q."/>
            <person name="Dou J."/>
            <person name="Li Y."/>
            <person name="Mao J."/>
            <person name="Guo H."/>
            <person name="Dou H."/>
            <person name="Li T."/>
            <person name="Mu C."/>
            <person name="Jiang W."/>
            <person name="Fu Q."/>
            <person name="Fu X."/>
            <person name="Miao Y."/>
            <person name="Liu J."/>
            <person name="Yu Q."/>
            <person name="Li R."/>
            <person name="Liao H."/>
            <person name="Li X."/>
            <person name="Kong Y."/>
            <person name="Jiang Z."/>
            <person name="Chourrout D."/>
            <person name="Li R."/>
            <person name="Bao Z."/>
        </authorList>
    </citation>
    <scope>NUCLEOTIDE SEQUENCE [LARGE SCALE GENOMIC DNA]</scope>
    <source>
        <strain evidence="2 3">PY_sf001</strain>
    </source>
</reference>
<sequence>MEVPVSILQELQSFETYLFLCASYGFHPNVTKVCSVTASSMRTAWEIRRRFWMDIRCSRPVTQCRKRTTPDRQDCLTVSGQNPGQIYLGRGAVQGAERSSPLPISPGGGAVQGAIQGAEIDAFIPISFHMPPVHRRTRGTCLEVALRHCHVSFGLTFFTLSHSVEAVKRAMLRGQGTMLGSTTLMDSSEASVPFPEVSHLTAFRNNDKTEKKSDVDETEGYDRASFDFEEALQAWKNVKERRIYKLNQITERSKSKSKKTTTPTRNTRNDPPHQDPPERRPPPGTRGTTTPTRNDNPPRNMRNDNRHYKNKSGSERWHSVVRTVHGIPFL</sequence>
<proteinExistence type="predicted"/>
<dbReference type="Proteomes" id="UP000242188">
    <property type="component" value="Unassembled WGS sequence"/>
</dbReference>
<feature type="region of interest" description="Disordered" evidence="1">
    <location>
        <begin position="247"/>
        <end position="316"/>
    </location>
</feature>
<protein>
    <submittedName>
        <fullName evidence="2">Uncharacterized protein</fullName>
    </submittedName>
</protein>
<name>A0A210QM96_MIZYE</name>
<accession>A0A210QM96</accession>